<dbReference type="AlphaFoldDB" id="A0A1V5SQZ0"/>
<dbReference type="EMBL" id="MWBQ01000102">
    <property type="protein sequence ID" value="OQA56927.1"/>
    <property type="molecule type" value="Genomic_DNA"/>
</dbReference>
<dbReference type="PANTHER" id="PTHR34849:SF3">
    <property type="entry name" value="SSR2962 PROTEIN"/>
    <property type="match status" value="1"/>
</dbReference>
<reference evidence="1" key="1">
    <citation type="submission" date="2017-02" db="EMBL/GenBank/DDBJ databases">
        <title>Delving into the versatile metabolic prowess of the omnipresent phylum Bacteroidetes.</title>
        <authorList>
            <person name="Nobu M.K."/>
            <person name="Mei R."/>
            <person name="Narihiro T."/>
            <person name="Kuroda K."/>
            <person name="Liu W.-T."/>
        </authorList>
    </citation>
    <scope>NUCLEOTIDE SEQUENCE</scope>
    <source>
        <strain evidence="1">ADurb.Bin276</strain>
    </source>
</reference>
<proteinExistence type="predicted"/>
<accession>A0A1V5SQZ0</accession>
<dbReference type="InterPro" id="IPR007367">
    <property type="entry name" value="DUF433"/>
</dbReference>
<name>A0A1V5SQZ0_9BACT</name>
<organism evidence="1">
    <name type="scientific">Candidatus Atribacter allofermentans</name>
    <dbReference type="NCBI Taxonomy" id="1852833"/>
    <lineage>
        <taxon>Bacteria</taxon>
        <taxon>Pseudomonadati</taxon>
        <taxon>Atribacterota</taxon>
        <taxon>Atribacteria</taxon>
        <taxon>Atribacterales</taxon>
        <taxon>Atribacteraceae</taxon>
        <taxon>Atribacter</taxon>
    </lineage>
</organism>
<evidence type="ECO:0000313" key="1">
    <source>
        <dbReference type="EMBL" id="OQA56927.1"/>
    </source>
</evidence>
<dbReference type="PANTHER" id="PTHR34849">
    <property type="entry name" value="SSL5025 PROTEIN"/>
    <property type="match status" value="1"/>
</dbReference>
<sequence length="79" mass="8953">MKKHERIEINPEIMFGKPVIKGTRITVELILRKLAGGMSPEEILQDHPHLKLENIFDAQELAADYLGQEDIIFASGNQL</sequence>
<protein>
    <recommendedName>
        <fullName evidence="2">DUF433 domain-containing protein</fullName>
    </recommendedName>
</protein>
<gene>
    <name evidence="1" type="ORF">BWY41_01393</name>
</gene>
<dbReference type="Gene3D" id="1.10.10.10">
    <property type="entry name" value="Winged helix-like DNA-binding domain superfamily/Winged helix DNA-binding domain"/>
    <property type="match status" value="1"/>
</dbReference>
<dbReference type="InterPro" id="IPR036388">
    <property type="entry name" value="WH-like_DNA-bd_sf"/>
</dbReference>
<dbReference type="Proteomes" id="UP000485569">
    <property type="component" value="Unassembled WGS sequence"/>
</dbReference>
<dbReference type="InterPro" id="IPR009057">
    <property type="entry name" value="Homeodomain-like_sf"/>
</dbReference>
<dbReference type="Pfam" id="PF04255">
    <property type="entry name" value="DUF433"/>
    <property type="match status" value="1"/>
</dbReference>
<comment type="caution">
    <text evidence="1">The sequence shown here is derived from an EMBL/GenBank/DDBJ whole genome shotgun (WGS) entry which is preliminary data.</text>
</comment>
<evidence type="ECO:0008006" key="2">
    <source>
        <dbReference type="Google" id="ProtNLM"/>
    </source>
</evidence>
<dbReference type="SUPFAM" id="SSF46689">
    <property type="entry name" value="Homeodomain-like"/>
    <property type="match status" value="1"/>
</dbReference>